<protein>
    <submittedName>
        <fullName evidence="2">Uncharacterized protein</fullName>
    </submittedName>
</protein>
<proteinExistence type="predicted"/>
<evidence type="ECO:0000313" key="2">
    <source>
        <dbReference type="EMBL" id="CCD18066.1"/>
    </source>
</evidence>
<sequence length="288" mass="32552">MSARCMRAACFLFWHARPVAWRPCRRRALFCLASLLRQALSRQVRTFSCPARPHHCVSSRRRRHARAPNLSPCFVRGRFFFFARFCCLAFKCLRIGGFPEAFVPLLPVWSVPFLCPRCSPCLRASLLVFLPRPGHCYSGRRRSRAAILHLPRCSKSNTTSGASAARPLFRRFFPRAASYAAFPAAARWAFAAQLVSGSPCPSQARTPSASCATRRCWCGAFLPLVLADARRGRSRLTWMRKAGAEKCGLCHRHRPARFSPLLHHRRCIHVFHWSRCAGLTVSLATRLG</sequence>
<evidence type="ECO:0000313" key="3">
    <source>
        <dbReference type="Proteomes" id="UP000009027"/>
    </source>
</evidence>
<organism evidence="2 3">
    <name type="scientific">Trypanosoma vivax (strain Y486)</name>
    <dbReference type="NCBI Taxonomy" id="1055687"/>
    <lineage>
        <taxon>Eukaryota</taxon>
        <taxon>Discoba</taxon>
        <taxon>Euglenozoa</taxon>
        <taxon>Kinetoplastea</taxon>
        <taxon>Metakinetoplastina</taxon>
        <taxon>Trypanosomatida</taxon>
        <taxon>Trypanosomatidae</taxon>
        <taxon>Trypanosoma</taxon>
        <taxon>Duttonella</taxon>
    </lineage>
</organism>
<dbReference type="EMBL" id="CAEX01000322">
    <property type="protein sequence ID" value="CCD18066.1"/>
    <property type="molecule type" value="Genomic_DNA"/>
</dbReference>
<evidence type="ECO:0000256" key="1">
    <source>
        <dbReference type="SAM" id="SignalP"/>
    </source>
</evidence>
<feature type="signal peptide" evidence="1">
    <location>
        <begin position="1"/>
        <end position="21"/>
    </location>
</feature>
<accession>F9WKP3</accession>
<keyword evidence="3" id="KW-1185">Reference proteome</keyword>
<dbReference type="AlphaFoldDB" id="F9WKP3"/>
<gene>
    <name evidence="2" type="ORF">TvY486_0007120</name>
</gene>
<feature type="chain" id="PRO_5003389264" evidence="1">
    <location>
        <begin position="22"/>
        <end position="288"/>
    </location>
</feature>
<reference evidence="2 3" key="1">
    <citation type="journal article" date="2012" name="Proc. Natl. Acad. Sci. U.S.A.">
        <title>Antigenic diversity is generated by distinct evolutionary mechanisms in African trypanosome species.</title>
        <authorList>
            <person name="Jackson A.P."/>
            <person name="Berry A."/>
            <person name="Aslett M."/>
            <person name="Allison H.C."/>
            <person name="Burton P."/>
            <person name="Vavrova-Anderson J."/>
            <person name="Brown R."/>
            <person name="Browne H."/>
            <person name="Corton N."/>
            <person name="Hauser H."/>
            <person name="Gamble J."/>
            <person name="Gilderthorp R."/>
            <person name="Marcello L."/>
            <person name="McQuillan J."/>
            <person name="Otto T.D."/>
            <person name="Quail M.A."/>
            <person name="Sanders M.J."/>
            <person name="van Tonder A."/>
            <person name="Ginger M.L."/>
            <person name="Field M.C."/>
            <person name="Barry J.D."/>
            <person name="Hertz-Fowler C."/>
            <person name="Berriman M."/>
        </authorList>
    </citation>
    <scope>NUCLEOTIDE SEQUENCE</scope>
    <source>
        <strain evidence="2 3">Y486</strain>
    </source>
</reference>
<name>F9WKP3_TRYVY</name>
<keyword evidence="1" id="KW-0732">Signal</keyword>
<dbReference type="VEuPathDB" id="TriTrypDB:TvY486_0007120"/>
<dbReference type="Proteomes" id="UP000009027">
    <property type="component" value="Unassembled WGS sequence"/>
</dbReference>